<dbReference type="CDD" id="cd09010">
    <property type="entry name" value="MTAP_SsMTAPII_like_MTIP"/>
    <property type="match status" value="1"/>
</dbReference>
<dbReference type="EC" id="2.4.2.28" evidence="4"/>
<dbReference type="GO" id="GO:0017061">
    <property type="term" value="F:S-methyl-5-thioadenosine phosphorylase activity"/>
    <property type="evidence" value="ECO:0007669"/>
    <property type="project" value="UniProtKB-EC"/>
</dbReference>
<proteinExistence type="predicted"/>
<dbReference type="GO" id="GO:0005829">
    <property type="term" value="C:cytosol"/>
    <property type="evidence" value="ECO:0007669"/>
    <property type="project" value="TreeGrafter"/>
</dbReference>
<dbReference type="InterPro" id="IPR035994">
    <property type="entry name" value="Nucleoside_phosphorylase_sf"/>
</dbReference>
<dbReference type="InterPro" id="IPR000845">
    <property type="entry name" value="Nucleoside_phosphorylase_d"/>
</dbReference>
<dbReference type="Gene3D" id="3.40.50.1580">
    <property type="entry name" value="Nucleoside phosphorylase domain"/>
    <property type="match status" value="1"/>
</dbReference>
<dbReference type="Pfam" id="PF01048">
    <property type="entry name" value="PNP_UDP_1"/>
    <property type="match status" value="1"/>
</dbReference>
<dbReference type="InterPro" id="IPR010044">
    <property type="entry name" value="MTAP"/>
</dbReference>
<dbReference type="EMBL" id="KF901041">
    <property type="protein sequence ID" value="AIF15941.1"/>
    <property type="molecule type" value="Genomic_DNA"/>
</dbReference>
<dbReference type="PANTHER" id="PTHR42679">
    <property type="entry name" value="S-METHYL-5'-THIOADENOSINE PHOSPHORYLASE"/>
    <property type="match status" value="1"/>
</dbReference>
<feature type="domain" description="Nucleoside phosphorylase" evidence="3">
    <location>
        <begin position="51"/>
        <end position="257"/>
    </location>
</feature>
<dbReference type="GO" id="GO:0009116">
    <property type="term" value="P:nucleoside metabolic process"/>
    <property type="evidence" value="ECO:0007669"/>
    <property type="project" value="InterPro"/>
</dbReference>
<name>A0A075HHQ3_9EURY</name>
<organism evidence="4">
    <name type="scientific">uncultured marine group II/III euryarchaeote KM3_72_A06</name>
    <dbReference type="NCBI Taxonomy" id="1456496"/>
    <lineage>
        <taxon>Archaea</taxon>
        <taxon>Methanobacteriati</taxon>
        <taxon>Methanobacteriota</taxon>
        <taxon>environmental samples</taxon>
    </lineage>
</organism>
<evidence type="ECO:0000256" key="1">
    <source>
        <dbReference type="ARBA" id="ARBA00022676"/>
    </source>
</evidence>
<protein>
    <submittedName>
        <fullName evidence="4">Methylthioadenosine phosphorylase (MtaP)</fullName>
        <ecNumber evidence="4">2.4.2.28</ecNumber>
    </submittedName>
</protein>
<dbReference type="AlphaFoldDB" id="A0A075HHQ3"/>
<sequence length="264" mass="28214">MGRQAHEWIPEVGYVTRLVVLSGTGMDALASDMVADGTESSEIRIDSQWGQVPAILVDTGDGEVLFIDRHHRDDDSRTPPHEIEYRANVHAAASFRPDLILSVNSVGTMREDLPPGMIGVASDVLDLAVRPWTFHDDDAIHADRTSIFDDKGSKICLEALNAGQGETPKLVVAQCVGPQFESPAEIDGLVRLGADVVGMTLGPESRLVAETGIPHAAISCSSNWAAGRTPGDPSAEIDHHAVDAMAATLRTHVRSCIEGLLSNL</sequence>
<keyword evidence="2 4" id="KW-0808">Transferase</keyword>
<dbReference type="PANTHER" id="PTHR42679:SF2">
    <property type="entry name" value="S-METHYL-5'-THIOADENOSINE PHOSPHORYLASE"/>
    <property type="match status" value="1"/>
</dbReference>
<evidence type="ECO:0000256" key="2">
    <source>
        <dbReference type="ARBA" id="ARBA00022679"/>
    </source>
</evidence>
<gene>
    <name evidence="4" type="primary">mtaP</name>
</gene>
<evidence type="ECO:0000259" key="3">
    <source>
        <dbReference type="Pfam" id="PF01048"/>
    </source>
</evidence>
<keyword evidence="1 4" id="KW-0328">Glycosyltransferase</keyword>
<dbReference type="SUPFAM" id="SSF53167">
    <property type="entry name" value="Purine and uridine phosphorylases"/>
    <property type="match status" value="1"/>
</dbReference>
<reference evidence="4" key="1">
    <citation type="journal article" date="2014" name="Genome Biol. Evol.">
        <title>Pangenome evidence for extensive interdomain horizontal transfer affecting lineage core and shell genes in uncultured planktonic thaumarchaeota and euryarchaeota.</title>
        <authorList>
            <person name="Deschamps P."/>
            <person name="Zivanovic Y."/>
            <person name="Moreira D."/>
            <person name="Rodriguez-Valera F."/>
            <person name="Lopez-Garcia P."/>
        </authorList>
    </citation>
    <scope>NUCLEOTIDE SEQUENCE</scope>
</reference>
<evidence type="ECO:0000313" key="4">
    <source>
        <dbReference type="EMBL" id="AIF15941.1"/>
    </source>
</evidence>
<dbReference type="GO" id="GO:0019509">
    <property type="term" value="P:L-methionine salvage from methylthioadenosine"/>
    <property type="evidence" value="ECO:0007669"/>
    <property type="project" value="TreeGrafter"/>
</dbReference>
<accession>A0A075HHQ3</accession>